<feature type="domain" description="Histidine kinase" evidence="14">
    <location>
        <begin position="366"/>
        <end position="584"/>
    </location>
</feature>
<dbReference type="Pfam" id="PF00512">
    <property type="entry name" value="HisKA"/>
    <property type="match status" value="1"/>
</dbReference>
<reference evidence="18" key="1">
    <citation type="submission" date="2020-05" db="EMBL/GenBank/DDBJ databases">
        <authorList>
            <person name="Zhu T."/>
            <person name="Keshari N."/>
            <person name="Lu X."/>
        </authorList>
    </citation>
    <scope>NUCLEOTIDE SEQUENCE</scope>
    <source>
        <strain evidence="18">NK1-12</strain>
    </source>
</reference>
<dbReference type="SUPFAM" id="SSF55781">
    <property type="entry name" value="GAF domain-like"/>
    <property type="match status" value="1"/>
</dbReference>
<proteinExistence type="predicted"/>
<sequence>MNDEAKIQQSIAELNLLRQRVVELETQLTNLTSQHLCGPNGIRLDPDTWFRLIQAEVKDYAIFTLDPNGCITTWNAGVERILGYQEAEFIGQPTALLFTPEDIAAQAPQQELATARTEGRAEDERWHRRKDGTRFWASGVVTALQDSSGALQGFIKVMRDCTDRKQAETSLYKAVQNSQQYVAQLQGLMAAALAINSANSLDESLNLIAEQARSLTNAHQAIISLVLDEERRQATEVIAYSDKHVNWRQPHEIPDSCGIFTLVHHITQPLNLSQADLTSHPIWRAFSRRVGQHPPMRGVLATPLVGRKGVNIGLIHVSDKAGGEFSPSDQAVLVQLAQMAAVAIENTRLYQAAQEANRIKDEFLSICSHELRTPLNSILGWARLLRSRQFDEGTTARALETIERNAETQAQLIEDLLDISRIISGKLRLNVCPVDLTAVIFAAIDTVYLAAEAKAIQIKADLNSTVGPILGDRDRLQQIVWNLLSNAIKFTPRGGRVDVALKRRQAQVEIVVKDTGQGIAPHFLPFIFDRFRQADSTTTRRYGGLGLGLAIVRHLVELHGGTIRAESPGVGRGSTFTVSLPLNAIRIEHNEPALTSTPRRSTPFECMAQLNGVRVLVVDDEADARQLLTTVLQHCGAETTAAASVQEALQAMEQAEFDVLISDIAMPHEDGYSLIRRIRTSAYRQLPAAALTAYARPEDRTAALMAGFQTYLTKPVEPIELIAVVASLSGRTELN</sequence>
<evidence type="ECO:0000256" key="11">
    <source>
        <dbReference type="ARBA" id="ARBA00023136"/>
    </source>
</evidence>
<evidence type="ECO:0000256" key="13">
    <source>
        <dbReference type="SAM" id="Coils"/>
    </source>
</evidence>
<dbReference type="InterPro" id="IPR000014">
    <property type="entry name" value="PAS"/>
</dbReference>
<dbReference type="SMART" id="SM00065">
    <property type="entry name" value="GAF"/>
    <property type="match status" value="1"/>
</dbReference>
<evidence type="ECO:0000256" key="1">
    <source>
        <dbReference type="ARBA" id="ARBA00000085"/>
    </source>
</evidence>
<dbReference type="PROSITE" id="PS50109">
    <property type="entry name" value="HIS_KIN"/>
    <property type="match status" value="1"/>
</dbReference>
<dbReference type="Gene3D" id="1.10.287.130">
    <property type="match status" value="1"/>
</dbReference>
<dbReference type="CDD" id="cd17580">
    <property type="entry name" value="REC_2_DhkD-like"/>
    <property type="match status" value="1"/>
</dbReference>
<evidence type="ECO:0000259" key="17">
    <source>
        <dbReference type="PROSITE" id="PS50113"/>
    </source>
</evidence>
<keyword evidence="6" id="KW-0808">Transferase</keyword>
<dbReference type="SUPFAM" id="SSF52172">
    <property type="entry name" value="CheY-like"/>
    <property type="match status" value="1"/>
</dbReference>
<dbReference type="RefSeq" id="WP_316430159.1">
    <property type="nucleotide sequence ID" value="NZ_CP053586.1"/>
</dbReference>
<evidence type="ECO:0000256" key="9">
    <source>
        <dbReference type="ARBA" id="ARBA00022840"/>
    </source>
</evidence>
<dbReference type="Pfam" id="PF02518">
    <property type="entry name" value="HATPase_c"/>
    <property type="match status" value="1"/>
</dbReference>
<dbReference type="PROSITE" id="PS50113">
    <property type="entry name" value="PAC"/>
    <property type="match status" value="1"/>
</dbReference>
<evidence type="ECO:0000259" key="16">
    <source>
        <dbReference type="PROSITE" id="PS50112"/>
    </source>
</evidence>
<dbReference type="InterPro" id="IPR004358">
    <property type="entry name" value="Sig_transdc_His_kin-like_C"/>
</dbReference>
<dbReference type="PANTHER" id="PTHR43547:SF2">
    <property type="entry name" value="HYBRID SIGNAL TRANSDUCTION HISTIDINE KINASE C"/>
    <property type="match status" value="1"/>
</dbReference>
<organism evidence="18">
    <name type="scientific">Leptolyngbya sp. NK1-12</name>
    <dbReference type="NCBI Taxonomy" id="2547451"/>
    <lineage>
        <taxon>Bacteria</taxon>
        <taxon>Bacillati</taxon>
        <taxon>Cyanobacteriota</taxon>
        <taxon>Cyanophyceae</taxon>
        <taxon>Leptolyngbyales</taxon>
        <taxon>Leptolyngbyaceae</taxon>
        <taxon>Leptolyngbya group</taxon>
        <taxon>Leptolyngbya</taxon>
    </lineage>
</organism>
<dbReference type="AlphaFoldDB" id="A0AA96WFE2"/>
<dbReference type="FunFam" id="3.30.565.10:FF:000023">
    <property type="entry name" value="PAS domain-containing sensor histidine kinase"/>
    <property type="match status" value="1"/>
</dbReference>
<dbReference type="InterPro" id="IPR036890">
    <property type="entry name" value="HATPase_C_sf"/>
</dbReference>
<evidence type="ECO:0000259" key="15">
    <source>
        <dbReference type="PROSITE" id="PS50110"/>
    </source>
</evidence>
<dbReference type="PROSITE" id="PS50112">
    <property type="entry name" value="PAS"/>
    <property type="match status" value="1"/>
</dbReference>
<dbReference type="CDD" id="cd16922">
    <property type="entry name" value="HATPase_EvgS-ArcB-TorS-like"/>
    <property type="match status" value="1"/>
</dbReference>
<dbReference type="NCBIfam" id="TIGR00229">
    <property type="entry name" value="sensory_box"/>
    <property type="match status" value="1"/>
</dbReference>
<dbReference type="InterPro" id="IPR000700">
    <property type="entry name" value="PAS-assoc_C"/>
</dbReference>
<dbReference type="CDD" id="cd00130">
    <property type="entry name" value="PAS"/>
    <property type="match status" value="1"/>
</dbReference>
<dbReference type="InterPro" id="IPR003594">
    <property type="entry name" value="HATPase_dom"/>
</dbReference>
<evidence type="ECO:0000256" key="3">
    <source>
        <dbReference type="ARBA" id="ARBA00012438"/>
    </source>
</evidence>
<evidence type="ECO:0000256" key="12">
    <source>
        <dbReference type="PROSITE-ProRule" id="PRU00169"/>
    </source>
</evidence>
<feature type="modified residue" description="4-aspartylphosphate" evidence="12">
    <location>
        <position position="663"/>
    </location>
</feature>
<dbReference type="Gene3D" id="3.30.565.10">
    <property type="entry name" value="Histidine kinase-like ATPase, C-terminal domain"/>
    <property type="match status" value="1"/>
</dbReference>
<dbReference type="SMART" id="SM00387">
    <property type="entry name" value="HATPase_c"/>
    <property type="match status" value="1"/>
</dbReference>
<evidence type="ECO:0000259" key="14">
    <source>
        <dbReference type="PROSITE" id="PS50109"/>
    </source>
</evidence>
<keyword evidence="10" id="KW-0902">Two-component regulatory system</keyword>
<dbReference type="Gene3D" id="3.40.50.2300">
    <property type="match status" value="1"/>
</dbReference>
<dbReference type="PROSITE" id="PS50110">
    <property type="entry name" value="RESPONSE_REGULATORY"/>
    <property type="match status" value="1"/>
</dbReference>
<dbReference type="SMART" id="SM00448">
    <property type="entry name" value="REC"/>
    <property type="match status" value="1"/>
</dbReference>
<dbReference type="InterPro" id="IPR011006">
    <property type="entry name" value="CheY-like_superfamily"/>
</dbReference>
<dbReference type="PANTHER" id="PTHR43547">
    <property type="entry name" value="TWO-COMPONENT HISTIDINE KINASE"/>
    <property type="match status" value="1"/>
</dbReference>
<dbReference type="InterPro" id="IPR003661">
    <property type="entry name" value="HisK_dim/P_dom"/>
</dbReference>
<dbReference type="InterPro" id="IPR029016">
    <property type="entry name" value="GAF-like_dom_sf"/>
</dbReference>
<dbReference type="PRINTS" id="PR00344">
    <property type="entry name" value="BCTRLSENSOR"/>
</dbReference>
<dbReference type="InterPro" id="IPR035965">
    <property type="entry name" value="PAS-like_dom_sf"/>
</dbReference>
<keyword evidence="8" id="KW-0418">Kinase</keyword>
<dbReference type="Pfam" id="PF13185">
    <property type="entry name" value="GAF_2"/>
    <property type="match status" value="1"/>
</dbReference>
<feature type="domain" description="Response regulatory" evidence="15">
    <location>
        <begin position="614"/>
        <end position="729"/>
    </location>
</feature>
<dbReference type="Gene3D" id="3.30.450.40">
    <property type="match status" value="1"/>
</dbReference>
<keyword evidence="4" id="KW-1003">Cell membrane</keyword>
<dbReference type="CDD" id="cd00082">
    <property type="entry name" value="HisKA"/>
    <property type="match status" value="1"/>
</dbReference>
<dbReference type="SUPFAM" id="SSF55874">
    <property type="entry name" value="ATPase domain of HSP90 chaperone/DNA topoisomerase II/histidine kinase"/>
    <property type="match status" value="1"/>
</dbReference>
<name>A0AA96WFE2_9CYAN</name>
<comment type="catalytic activity">
    <reaction evidence="1">
        <text>ATP + protein L-histidine = ADP + protein N-phospho-L-histidine.</text>
        <dbReference type="EC" id="2.7.13.3"/>
    </reaction>
</comment>
<dbReference type="EMBL" id="CP053586">
    <property type="protein sequence ID" value="WNZ24383.1"/>
    <property type="molecule type" value="Genomic_DNA"/>
</dbReference>
<keyword evidence="7" id="KW-0547">Nucleotide-binding</keyword>
<evidence type="ECO:0000256" key="8">
    <source>
        <dbReference type="ARBA" id="ARBA00022777"/>
    </source>
</evidence>
<dbReference type="Pfam" id="PF13426">
    <property type="entry name" value="PAS_9"/>
    <property type="match status" value="1"/>
</dbReference>
<dbReference type="GO" id="GO:0005524">
    <property type="term" value="F:ATP binding"/>
    <property type="evidence" value="ECO:0007669"/>
    <property type="project" value="UniProtKB-KW"/>
</dbReference>
<keyword evidence="11" id="KW-0472">Membrane</keyword>
<feature type="domain" description="PAS" evidence="16">
    <location>
        <begin position="62"/>
        <end position="102"/>
    </location>
</feature>
<keyword evidence="13" id="KW-0175">Coiled coil</keyword>
<dbReference type="EC" id="2.7.13.3" evidence="3"/>
<keyword evidence="5 12" id="KW-0597">Phosphoprotein</keyword>
<dbReference type="GO" id="GO:0000155">
    <property type="term" value="F:phosphorelay sensor kinase activity"/>
    <property type="evidence" value="ECO:0007669"/>
    <property type="project" value="InterPro"/>
</dbReference>
<evidence type="ECO:0000256" key="7">
    <source>
        <dbReference type="ARBA" id="ARBA00022741"/>
    </source>
</evidence>
<accession>A0AA96WFE2</accession>
<protein>
    <recommendedName>
        <fullName evidence="3">histidine kinase</fullName>
        <ecNumber evidence="3">2.7.13.3</ecNumber>
    </recommendedName>
</protein>
<feature type="domain" description="PAC" evidence="17">
    <location>
        <begin position="120"/>
        <end position="173"/>
    </location>
</feature>
<feature type="coiled-coil region" evidence="13">
    <location>
        <begin position="7"/>
        <end position="34"/>
    </location>
</feature>
<evidence type="ECO:0000256" key="10">
    <source>
        <dbReference type="ARBA" id="ARBA00023012"/>
    </source>
</evidence>
<evidence type="ECO:0000256" key="4">
    <source>
        <dbReference type="ARBA" id="ARBA00022475"/>
    </source>
</evidence>
<dbReference type="Gene3D" id="3.30.450.20">
    <property type="entry name" value="PAS domain"/>
    <property type="match status" value="1"/>
</dbReference>
<dbReference type="Pfam" id="PF00072">
    <property type="entry name" value="Response_reg"/>
    <property type="match status" value="1"/>
</dbReference>
<evidence type="ECO:0000256" key="2">
    <source>
        <dbReference type="ARBA" id="ARBA00004236"/>
    </source>
</evidence>
<dbReference type="InterPro" id="IPR001789">
    <property type="entry name" value="Sig_transdc_resp-reg_receiver"/>
</dbReference>
<dbReference type="SMART" id="SM00388">
    <property type="entry name" value="HisKA"/>
    <property type="match status" value="1"/>
</dbReference>
<keyword evidence="9" id="KW-0067">ATP-binding</keyword>
<gene>
    <name evidence="18" type="ORF">HJG54_16980</name>
</gene>
<evidence type="ECO:0000313" key="18">
    <source>
        <dbReference type="EMBL" id="WNZ24383.1"/>
    </source>
</evidence>
<dbReference type="SUPFAM" id="SSF55785">
    <property type="entry name" value="PYP-like sensor domain (PAS domain)"/>
    <property type="match status" value="1"/>
</dbReference>
<dbReference type="GO" id="GO:0005886">
    <property type="term" value="C:plasma membrane"/>
    <property type="evidence" value="ECO:0007669"/>
    <property type="project" value="UniProtKB-SubCell"/>
</dbReference>
<dbReference type="InterPro" id="IPR003018">
    <property type="entry name" value="GAF"/>
</dbReference>
<dbReference type="InterPro" id="IPR005467">
    <property type="entry name" value="His_kinase_dom"/>
</dbReference>
<dbReference type="SMART" id="SM00091">
    <property type="entry name" value="PAS"/>
    <property type="match status" value="1"/>
</dbReference>
<evidence type="ECO:0000256" key="6">
    <source>
        <dbReference type="ARBA" id="ARBA00022679"/>
    </source>
</evidence>
<evidence type="ECO:0000256" key="5">
    <source>
        <dbReference type="ARBA" id="ARBA00022553"/>
    </source>
</evidence>
<comment type="subcellular location">
    <subcellularLocation>
        <location evidence="2">Cell membrane</location>
    </subcellularLocation>
</comment>